<keyword evidence="1" id="KW-0479">Metal-binding</keyword>
<dbReference type="PANTHER" id="PTHR12930">
    <property type="entry name" value="ZINC FINGER PROTEIN 183"/>
    <property type="match status" value="1"/>
</dbReference>
<dbReference type="InterPro" id="IPR001841">
    <property type="entry name" value="Znf_RING"/>
</dbReference>
<dbReference type="GO" id="GO:0034247">
    <property type="term" value="P:snoRNA splicing"/>
    <property type="evidence" value="ECO:0007669"/>
    <property type="project" value="TreeGrafter"/>
</dbReference>
<evidence type="ECO:0000313" key="6">
    <source>
        <dbReference type="EMBL" id="KAK9930674.1"/>
    </source>
</evidence>
<dbReference type="GO" id="GO:0005684">
    <property type="term" value="C:U2-type spliceosomal complex"/>
    <property type="evidence" value="ECO:0007669"/>
    <property type="project" value="TreeGrafter"/>
</dbReference>
<evidence type="ECO:0000256" key="2">
    <source>
        <dbReference type="ARBA" id="ARBA00022771"/>
    </source>
</evidence>
<dbReference type="SMART" id="SM00184">
    <property type="entry name" value="RING"/>
    <property type="match status" value="1"/>
</dbReference>
<dbReference type="PROSITE" id="PS50089">
    <property type="entry name" value="ZF_RING_2"/>
    <property type="match status" value="1"/>
</dbReference>
<dbReference type="PANTHER" id="PTHR12930:SF0">
    <property type="entry name" value="RING FINGER PROTEIN 113B"/>
    <property type="match status" value="1"/>
</dbReference>
<dbReference type="InterPro" id="IPR013083">
    <property type="entry name" value="Znf_RING/FYVE/PHD"/>
</dbReference>
<dbReference type="InterPro" id="IPR027370">
    <property type="entry name" value="Znf-RING_euk"/>
</dbReference>
<organism evidence="6 7">
    <name type="scientific">Rubus argutus</name>
    <name type="common">Southern blackberry</name>
    <dbReference type="NCBI Taxonomy" id="59490"/>
    <lineage>
        <taxon>Eukaryota</taxon>
        <taxon>Viridiplantae</taxon>
        <taxon>Streptophyta</taxon>
        <taxon>Embryophyta</taxon>
        <taxon>Tracheophyta</taxon>
        <taxon>Spermatophyta</taxon>
        <taxon>Magnoliopsida</taxon>
        <taxon>eudicotyledons</taxon>
        <taxon>Gunneridae</taxon>
        <taxon>Pentapetalae</taxon>
        <taxon>rosids</taxon>
        <taxon>fabids</taxon>
        <taxon>Rosales</taxon>
        <taxon>Rosaceae</taxon>
        <taxon>Rosoideae</taxon>
        <taxon>Rosoideae incertae sedis</taxon>
        <taxon>Rubus</taxon>
    </lineage>
</organism>
<dbReference type="Pfam" id="PF13445">
    <property type="entry name" value="zf-RING_UBOX"/>
    <property type="match status" value="1"/>
</dbReference>
<evidence type="ECO:0000259" key="5">
    <source>
        <dbReference type="PROSITE" id="PS50089"/>
    </source>
</evidence>
<dbReference type="GO" id="GO:0140096">
    <property type="term" value="F:catalytic activity, acting on a protein"/>
    <property type="evidence" value="ECO:0007669"/>
    <property type="project" value="UniProtKB-ARBA"/>
</dbReference>
<dbReference type="GO" id="GO:0008270">
    <property type="term" value="F:zinc ion binding"/>
    <property type="evidence" value="ECO:0007669"/>
    <property type="project" value="UniProtKB-KW"/>
</dbReference>
<proteinExistence type="predicted"/>
<dbReference type="SUPFAM" id="SSF57850">
    <property type="entry name" value="RING/U-box"/>
    <property type="match status" value="1"/>
</dbReference>
<comment type="caution">
    <text evidence="6">The sequence shown here is derived from an EMBL/GenBank/DDBJ whole genome shotgun (WGS) entry which is preliminary data.</text>
</comment>
<dbReference type="InterPro" id="IPR039971">
    <property type="entry name" value="CWC24-like"/>
</dbReference>
<protein>
    <recommendedName>
        <fullName evidence="5">RING-type domain-containing protein</fullName>
    </recommendedName>
</protein>
<dbReference type="InterPro" id="IPR017907">
    <property type="entry name" value="Znf_RING_CS"/>
</dbReference>
<gene>
    <name evidence="6" type="ORF">M0R45_027703</name>
</gene>
<reference evidence="6 7" key="1">
    <citation type="journal article" date="2023" name="G3 (Bethesda)">
        <title>A chromosome-length genome assembly and annotation of blackberry (Rubus argutus, cv. 'Hillquist').</title>
        <authorList>
            <person name="Bruna T."/>
            <person name="Aryal R."/>
            <person name="Dudchenko O."/>
            <person name="Sargent D.J."/>
            <person name="Mead D."/>
            <person name="Buti M."/>
            <person name="Cavallini A."/>
            <person name="Hytonen T."/>
            <person name="Andres J."/>
            <person name="Pham M."/>
            <person name="Weisz D."/>
            <person name="Mascagni F."/>
            <person name="Usai G."/>
            <person name="Natali L."/>
            <person name="Bassil N."/>
            <person name="Fernandez G.E."/>
            <person name="Lomsadze A."/>
            <person name="Armour M."/>
            <person name="Olukolu B."/>
            <person name="Poorten T."/>
            <person name="Britton C."/>
            <person name="Davik J."/>
            <person name="Ashrafi H."/>
            <person name="Aiden E.L."/>
            <person name="Borodovsky M."/>
            <person name="Worthington M."/>
        </authorList>
    </citation>
    <scope>NUCLEOTIDE SEQUENCE [LARGE SCALE GENOMIC DNA]</scope>
    <source>
        <strain evidence="6">PI 553951</strain>
    </source>
</reference>
<name>A0AAW1X3S2_RUBAR</name>
<evidence type="ECO:0000313" key="7">
    <source>
        <dbReference type="Proteomes" id="UP001457282"/>
    </source>
</evidence>
<dbReference type="AlphaFoldDB" id="A0AAW1X3S2"/>
<dbReference type="EMBL" id="JBEDUW010000005">
    <property type="protein sequence ID" value="KAK9930674.1"/>
    <property type="molecule type" value="Genomic_DNA"/>
</dbReference>
<sequence length="148" mass="17257">MEMNEGWDWDEADKAIKRLAALTKEKMKQLEDDSSLPFECAICKRPFTIPVVTACKHYFCKHCARKQHVNNKKCFECGKPTKGLFRAAINLQIKMTKEEKVNISKRMFDEDEDSKANVWNLWKASKKQRVDEDEQDKNICSGRVVLNL</sequence>
<accession>A0AAW1X3S2</accession>
<dbReference type="Gene3D" id="3.30.40.10">
    <property type="entry name" value="Zinc/RING finger domain, C3HC4 (zinc finger)"/>
    <property type="match status" value="1"/>
</dbReference>
<feature type="domain" description="RING-type" evidence="5">
    <location>
        <begin position="40"/>
        <end position="77"/>
    </location>
</feature>
<dbReference type="Proteomes" id="UP001457282">
    <property type="component" value="Unassembled WGS sequence"/>
</dbReference>
<dbReference type="CDD" id="cd16539">
    <property type="entry name" value="RING-HC_RNF113A_B"/>
    <property type="match status" value="1"/>
</dbReference>
<evidence type="ECO:0000256" key="3">
    <source>
        <dbReference type="ARBA" id="ARBA00022833"/>
    </source>
</evidence>
<evidence type="ECO:0000256" key="1">
    <source>
        <dbReference type="ARBA" id="ARBA00022723"/>
    </source>
</evidence>
<dbReference type="PROSITE" id="PS00518">
    <property type="entry name" value="ZF_RING_1"/>
    <property type="match status" value="1"/>
</dbReference>
<keyword evidence="2 4" id="KW-0863">Zinc-finger</keyword>
<keyword evidence="7" id="KW-1185">Reference proteome</keyword>
<keyword evidence="3" id="KW-0862">Zinc</keyword>
<evidence type="ECO:0000256" key="4">
    <source>
        <dbReference type="PROSITE-ProRule" id="PRU00175"/>
    </source>
</evidence>